<feature type="domain" description="KaiA N-terminal" evidence="3">
    <location>
        <begin position="1"/>
        <end position="172"/>
    </location>
</feature>
<reference evidence="5 6" key="1">
    <citation type="submission" date="2022-04" db="EMBL/GenBank/DDBJ databases">
        <title>Positive selection, recombination, and allopatry shape intraspecific diversity of widespread and dominant cyanobacteria.</title>
        <authorList>
            <person name="Wei J."/>
            <person name="Shu W."/>
            <person name="Hu C."/>
        </authorList>
    </citation>
    <scope>NUCLEOTIDE SEQUENCE [LARGE SCALE GENOMIC DNA]</scope>
    <source>
        <strain evidence="5 6">DQ-A4</strain>
    </source>
</reference>
<protein>
    <recommendedName>
        <fullName evidence="2">Circadian clock oscillator protein KaiA</fullName>
    </recommendedName>
</protein>
<evidence type="ECO:0000256" key="2">
    <source>
        <dbReference type="ARBA" id="ARBA00034852"/>
    </source>
</evidence>
<evidence type="ECO:0000259" key="3">
    <source>
        <dbReference type="PROSITE" id="PS51430"/>
    </source>
</evidence>
<dbReference type="RefSeq" id="WP_348251249.1">
    <property type="nucleotide sequence ID" value="NZ_JAMPKX010000001.1"/>
</dbReference>
<dbReference type="SUPFAM" id="SSF101215">
    <property type="entry name" value="KaiA/RbsU domain"/>
    <property type="match status" value="1"/>
</dbReference>
<comment type="caution">
    <text evidence="5">The sequence shown here is derived from an EMBL/GenBank/DDBJ whole genome shotgun (WGS) entry which is preliminary data.</text>
</comment>
<dbReference type="InterPro" id="IPR011648">
    <property type="entry name" value="Circadian_clock_KaiA"/>
</dbReference>
<gene>
    <name evidence="5" type="ORF">NC992_04055</name>
</gene>
<dbReference type="SMART" id="SM01247">
    <property type="entry name" value="KaiA"/>
    <property type="match status" value="1"/>
</dbReference>
<feature type="domain" description="KaiA C-terminal" evidence="4">
    <location>
        <begin position="182"/>
        <end position="292"/>
    </location>
</feature>
<dbReference type="PROSITE" id="PS51431">
    <property type="entry name" value="KAIA_C"/>
    <property type="match status" value="1"/>
</dbReference>
<evidence type="ECO:0000313" key="5">
    <source>
        <dbReference type="EMBL" id="MEP0946039.1"/>
    </source>
</evidence>
<dbReference type="PROSITE" id="PS51430">
    <property type="entry name" value="KAIA_N"/>
    <property type="match status" value="1"/>
</dbReference>
<name>A0ABV0K013_9CYAN</name>
<sequence length="294" mass="32690">MVAPLQICILTHGDQVEQGPELSLDPSRYVVHQTAVLGDVLDWLRSRPDLPDCLVVDDEVWQRALRPALIQLGLMLPVVVLIGVPNSTAEPLPETNAVPLTGTEPYPGALVHRAVDALPQLDQVIQDAIQGFLQLPNPKASPPAAAADKADGLSNSLSAQQHRLTEKLKARLGYLGVYYKRSPGSFLRHMSPDDRAAFLGQLKTDYRTIVLGYFAKDAKINLNQLIDDFVDQAFMADISVAQIVEIHMELMDNFSKQLKLEGRSEEILLDYRLTLIDVIAHLCEMYRRSIPREP</sequence>
<proteinExistence type="predicted"/>
<evidence type="ECO:0000313" key="6">
    <source>
        <dbReference type="Proteomes" id="UP001482513"/>
    </source>
</evidence>
<evidence type="ECO:0000259" key="4">
    <source>
        <dbReference type="PROSITE" id="PS51431"/>
    </source>
</evidence>
<keyword evidence="6" id="KW-1185">Reference proteome</keyword>
<organism evidence="5 6">
    <name type="scientific">Leptolyngbya subtilissima DQ-A4</name>
    <dbReference type="NCBI Taxonomy" id="2933933"/>
    <lineage>
        <taxon>Bacteria</taxon>
        <taxon>Bacillati</taxon>
        <taxon>Cyanobacteriota</taxon>
        <taxon>Cyanophyceae</taxon>
        <taxon>Leptolyngbyales</taxon>
        <taxon>Leptolyngbyaceae</taxon>
        <taxon>Leptolyngbya group</taxon>
        <taxon>Leptolyngbya</taxon>
    </lineage>
</organism>
<dbReference type="InterPro" id="IPR017944">
    <property type="entry name" value="KaiA/RbsU_helical_domain_sf"/>
</dbReference>
<dbReference type="Pfam" id="PF21714">
    <property type="entry name" value="KaiA_N"/>
    <property type="match status" value="1"/>
</dbReference>
<dbReference type="Pfam" id="PF07688">
    <property type="entry name" value="KaiA"/>
    <property type="match status" value="1"/>
</dbReference>
<evidence type="ECO:0000256" key="1">
    <source>
        <dbReference type="ARBA" id="ARBA00023108"/>
    </source>
</evidence>
<keyword evidence="1" id="KW-0090">Biological rhythms</keyword>
<accession>A0ABV0K013</accession>
<dbReference type="InterPro" id="IPR020856">
    <property type="entry name" value="Circadian_clock_protein_KaiA_C"/>
</dbReference>
<dbReference type="Gene3D" id="3.40.50.2300">
    <property type="match status" value="1"/>
</dbReference>
<dbReference type="Proteomes" id="UP001482513">
    <property type="component" value="Unassembled WGS sequence"/>
</dbReference>
<dbReference type="InterPro" id="IPR020844">
    <property type="entry name" value="Circadian_clock_KaiA_N"/>
</dbReference>
<dbReference type="Gene3D" id="1.10.1240.30">
    <property type="entry name" value="KaiA/RbsU domain"/>
    <property type="match status" value="1"/>
</dbReference>
<dbReference type="EMBL" id="JAMPKX010000001">
    <property type="protein sequence ID" value="MEP0946039.1"/>
    <property type="molecule type" value="Genomic_DNA"/>
</dbReference>